<keyword evidence="2" id="KW-0964">Secreted</keyword>
<evidence type="ECO:0000259" key="9">
    <source>
        <dbReference type="Pfam" id="PF00082"/>
    </source>
</evidence>
<evidence type="ECO:0000259" key="10">
    <source>
        <dbReference type="Pfam" id="PF02225"/>
    </source>
</evidence>
<evidence type="ECO:0000256" key="5">
    <source>
        <dbReference type="ARBA" id="ARBA00022801"/>
    </source>
</evidence>
<organism evidence="12 13">
    <name type="scientific">Coleophoma cylindrospora</name>
    <dbReference type="NCBI Taxonomy" id="1849047"/>
    <lineage>
        <taxon>Eukaryota</taxon>
        <taxon>Fungi</taxon>
        <taxon>Dikarya</taxon>
        <taxon>Ascomycota</taxon>
        <taxon>Pezizomycotina</taxon>
        <taxon>Leotiomycetes</taxon>
        <taxon>Helotiales</taxon>
        <taxon>Dermateaceae</taxon>
        <taxon>Coleophoma</taxon>
    </lineage>
</organism>
<dbReference type="InterPro" id="IPR036852">
    <property type="entry name" value="Peptidase_S8/S53_dom_sf"/>
</dbReference>
<evidence type="ECO:0000256" key="3">
    <source>
        <dbReference type="ARBA" id="ARBA00022670"/>
    </source>
</evidence>
<protein>
    <submittedName>
        <fullName evidence="12">Putative subtilisin-like protease</fullName>
    </submittedName>
</protein>
<dbReference type="GO" id="GO:0016020">
    <property type="term" value="C:membrane"/>
    <property type="evidence" value="ECO:0007669"/>
    <property type="project" value="InterPro"/>
</dbReference>
<feature type="domain" description="Peptidase S8/S53" evidence="9">
    <location>
        <begin position="162"/>
        <end position="574"/>
    </location>
</feature>
<feature type="active site" description="Charge relay system" evidence="7 8">
    <location>
        <position position="171"/>
    </location>
</feature>
<dbReference type="Proteomes" id="UP000256645">
    <property type="component" value="Unassembled WGS sequence"/>
</dbReference>
<keyword evidence="3 8" id="KW-0645">Protease</keyword>
<feature type="domain" description="PA" evidence="10">
    <location>
        <begin position="384"/>
        <end position="452"/>
    </location>
</feature>
<feature type="active site" description="Charge relay system" evidence="7 8">
    <location>
        <position position="537"/>
    </location>
</feature>
<feature type="active site" description="Charge relay system" evidence="7 8">
    <location>
        <position position="219"/>
    </location>
</feature>
<evidence type="ECO:0000259" key="11">
    <source>
        <dbReference type="Pfam" id="PF06280"/>
    </source>
</evidence>
<keyword evidence="2" id="KW-0134">Cell wall</keyword>
<keyword evidence="13" id="KW-1185">Reference proteome</keyword>
<evidence type="ECO:0000256" key="8">
    <source>
        <dbReference type="PROSITE-ProRule" id="PRU01240"/>
    </source>
</evidence>
<dbReference type="PROSITE" id="PS51892">
    <property type="entry name" value="SUBTILASE"/>
    <property type="match status" value="1"/>
</dbReference>
<comment type="similarity">
    <text evidence="1 8">Belongs to the peptidase S8 family.</text>
</comment>
<reference evidence="12 13" key="1">
    <citation type="journal article" date="2018" name="IMA Fungus">
        <title>IMA Genome-F 9: Draft genome sequence of Annulohypoxylon stygium, Aspergillus mulundensis, Berkeleyomyces basicola (syn. Thielaviopsis basicola), Ceratocystis smalleyi, two Cercospora beticola strains, Coleophoma cylindrospora, Fusarium fracticaudum, Phialophora cf. hyalina, and Morchella septimelata.</title>
        <authorList>
            <person name="Wingfield B.D."/>
            <person name="Bills G.F."/>
            <person name="Dong Y."/>
            <person name="Huang W."/>
            <person name="Nel W.J."/>
            <person name="Swalarsk-Parry B.S."/>
            <person name="Vaghefi N."/>
            <person name="Wilken P.M."/>
            <person name="An Z."/>
            <person name="de Beer Z.W."/>
            <person name="De Vos L."/>
            <person name="Chen L."/>
            <person name="Duong T.A."/>
            <person name="Gao Y."/>
            <person name="Hammerbacher A."/>
            <person name="Kikkert J.R."/>
            <person name="Li Y."/>
            <person name="Li H."/>
            <person name="Li K."/>
            <person name="Li Q."/>
            <person name="Liu X."/>
            <person name="Ma X."/>
            <person name="Naidoo K."/>
            <person name="Pethybridge S.J."/>
            <person name="Sun J."/>
            <person name="Steenkamp E.T."/>
            <person name="van der Nest M.A."/>
            <person name="van Wyk S."/>
            <person name="Wingfield M.J."/>
            <person name="Xiong C."/>
            <person name="Yue Q."/>
            <person name="Zhang X."/>
        </authorList>
    </citation>
    <scope>NUCLEOTIDE SEQUENCE [LARGE SCALE GENOMIC DNA]</scope>
    <source>
        <strain evidence="12 13">BP6252</strain>
    </source>
</reference>
<dbReference type="InterPro" id="IPR000209">
    <property type="entry name" value="Peptidase_S8/S53_dom"/>
</dbReference>
<dbReference type="GO" id="GO:0006508">
    <property type="term" value="P:proteolysis"/>
    <property type="evidence" value="ECO:0007669"/>
    <property type="project" value="UniProtKB-KW"/>
</dbReference>
<dbReference type="SUPFAM" id="SSF52025">
    <property type="entry name" value="PA domain"/>
    <property type="match status" value="1"/>
</dbReference>
<dbReference type="PANTHER" id="PTHR43806:SF66">
    <property type="entry name" value="SERIN ENDOPEPTIDASE"/>
    <property type="match status" value="1"/>
</dbReference>
<dbReference type="AlphaFoldDB" id="A0A3D8S8Z2"/>
<dbReference type="InterPro" id="IPR034187">
    <property type="entry name" value="Peptidases_S8_5"/>
</dbReference>
<evidence type="ECO:0000313" key="13">
    <source>
        <dbReference type="Proteomes" id="UP000256645"/>
    </source>
</evidence>
<dbReference type="STRING" id="1849047.A0A3D8S8Z2"/>
<dbReference type="InterPro" id="IPR050131">
    <property type="entry name" value="Peptidase_S8_subtilisin-like"/>
</dbReference>
<evidence type="ECO:0000256" key="4">
    <source>
        <dbReference type="ARBA" id="ARBA00022729"/>
    </source>
</evidence>
<dbReference type="PANTHER" id="PTHR43806">
    <property type="entry name" value="PEPTIDASE S8"/>
    <property type="match status" value="1"/>
</dbReference>
<dbReference type="Pfam" id="PF00082">
    <property type="entry name" value="Peptidase_S8"/>
    <property type="match status" value="1"/>
</dbReference>
<dbReference type="GO" id="GO:0004252">
    <property type="term" value="F:serine-type endopeptidase activity"/>
    <property type="evidence" value="ECO:0007669"/>
    <property type="project" value="UniProtKB-UniRule"/>
</dbReference>
<keyword evidence="5 8" id="KW-0378">Hydrolase</keyword>
<dbReference type="InterPro" id="IPR046450">
    <property type="entry name" value="PA_dom_sf"/>
</dbReference>
<dbReference type="SUPFAM" id="SSF52743">
    <property type="entry name" value="Subtilisin-like"/>
    <property type="match status" value="1"/>
</dbReference>
<keyword evidence="4" id="KW-0732">Signal</keyword>
<dbReference type="EMBL" id="PDLM01000003">
    <property type="protein sequence ID" value="RDW82826.1"/>
    <property type="molecule type" value="Genomic_DNA"/>
</dbReference>
<evidence type="ECO:0000256" key="6">
    <source>
        <dbReference type="ARBA" id="ARBA00022825"/>
    </source>
</evidence>
<gene>
    <name evidence="12" type="ORF">BP6252_03938</name>
</gene>
<accession>A0A3D8S8Z2</accession>
<evidence type="ECO:0000313" key="12">
    <source>
        <dbReference type="EMBL" id="RDW82826.1"/>
    </source>
</evidence>
<comment type="caution">
    <text evidence="12">The sequence shown here is derived from an EMBL/GenBank/DDBJ whole genome shotgun (WGS) entry which is preliminary data.</text>
</comment>
<dbReference type="InterPro" id="IPR003137">
    <property type="entry name" value="PA_domain"/>
</dbReference>
<feature type="domain" description="C5a peptidase/Subtilisin-like protease SBT2-like Fn3-like" evidence="11">
    <location>
        <begin position="615"/>
        <end position="734"/>
    </location>
</feature>
<dbReference type="PROSITE" id="PS00138">
    <property type="entry name" value="SUBTILASE_SER"/>
    <property type="match status" value="1"/>
</dbReference>
<dbReference type="Gene3D" id="3.40.50.200">
    <property type="entry name" value="Peptidase S8/S53 domain"/>
    <property type="match status" value="1"/>
</dbReference>
<dbReference type="Pfam" id="PF02225">
    <property type="entry name" value="PA"/>
    <property type="match status" value="1"/>
</dbReference>
<dbReference type="InterPro" id="IPR022398">
    <property type="entry name" value="Peptidase_S8_His-AS"/>
</dbReference>
<keyword evidence="6 8" id="KW-0720">Serine protease</keyword>
<dbReference type="Gene3D" id="3.50.30.30">
    <property type="match status" value="1"/>
</dbReference>
<dbReference type="CDD" id="cd07489">
    <property type="entry name" value="Peptidases_S8_5"/>
    <property type="match status" value="1"/>
</dbReference>
<dbReference type="OrthoDB" id="10256524at2759"/>
<dbReference type="Pfam" id="PF06280">
    <property type="entry name" value="fn3_5"/>
    <property type="match status" value="1"/>
</dbReference>
<evidence type="ECO:0000256" key="7">
    <source>
        <dbReference type="PIRSR" id="PIRSR615500-1"/>
    </source>
</evidence>
<evidence type="ECO:0000256" key="2">
    <source>
        <dbReference type="ARBA" id="ARBA00022512"/>
    </source>
</evidence>
<dbReference type="InterPro" id="IPR015500">
    <property type="entry name" value="Peptidase_S8_subtilisin-rel"/>
</dbReference>
<proteinExistence type="inferred from homology"/>
<name>A0A3D8S8Z2_9HELO</name>
<dbReference type="PRINTS" id="PR00723">
    <property type="entry name" value="SUBTILISIN"/>
</dbReference>
<sequence>MRLSTQVVVGVGCAVSAVSAVTLPRGLKDASQETKILPGAYIVNFEPLHVSTDSFFQNLSANGISATSRQTFDPSIYAGTSFHLHNASDSDIDIISNFTQVKSITPVRLHKRAAPAKRDQTVRLWDKANTFLKKRSLTESNDTMTTHKMTGVDKLQKEGFDGTGITIGIIDTGVDYTLPALGGGYGPGYKIAYGYDLVGNYDDLGNPVPDDDPMDCLGHGTHVAGIIGASNDPYVLGVAPNATLHMYKVFGCADYAPTDILIQAFIMAHNNGVDLITSSIGSADGWPEEPWSAATAAIVAAGTPCMLAAGNDGQYGMFYASSASSGTDVTSVGSVDNTNSPTVQTVSDYTVDSGSPVSFGYSLGTGNFSNVNLPIWADTFDTTVVDDGCSGFTANVTGKIALVRRGTCTFDEKVASAYAAGANYVVIYDNVDGVLTPSVTNTDISGAAMVTKVVGEQWIKLLAAGSVVEIHFSTNPILAVDTPGPVNTLTGGTMSSYSSFGLTYENTIKPVVSAPGGAILSTYLANEGGYAVESGTSMATPYVAGVVALFMQAKGTGMSPQEINNALAATAKPLDFNNGASTAPYLASVAQQGAGLVDAYHLIHAGISLTKSNIPLNDTANFIHHPEFYIVNNGDTTMSYDLSHEPAGTIYTFDSNYTIDYDYSPALFPPPMDQLYSEVTISPSTLSIAPGAKKRVTITVTPNPALNSTLVPVYSGYIKVAAASSSGESVRIPYAGVATKMNDILIADPTLNIFDNEYSVGTKAYSGPGSSNGTIDVFQPSSDNYPYVIWNNNFGTKSARMDIVAVNGSNPVYTVGLATVGSLPNYPSTYISRGLPGYAYPTPFDGYLSDGTMVPSGIYKMVLRIAKTFGDLSKSRDYEIYTSPPFYMDMS</sequence>
<dbReference type="InterPro" id="IPR023828">
    <property type="entry name" value="Peptidase_S8_Ser-AS"/>
</dbReference>
<dbReference type="InterPro" id="IPR010435">
    <property type="entry name" value="C5a/SBT2-like_Fn3"/>
</dbReference>
<evidence type="ECO:0000256" key="1">
    <source>
        <dbReference type="ARBA" id="ARBA00011073"/>
    </source>
</evidence>
<dbReference type="PROSITE" id="PS00137">
    <property type="entry name" value="SUBTILASE_HIS"/>
    <property type="match status" value="1"/>
</dbReference>